<dbReference type="InterPro" id="IPR000408">
    <property type="entry name" value="Reg_chr_condens"/>
</dbReference>
<dbReference type="Gene3D" id="2.130.10.30">
    <property type="entry name" value="Regulator of chromosome condensation 1/beta-lactamase-inhibitor protein II"/>
    <property type="match status" value="2"/>
</dbReference>
<keyword evidence="1" id="KW-0677">Repeat</keyword>
<sequence>MKWSNAGGQLGHSFPHDTHVFRACHDASSLLSVFPPRGTEHVLDLALGANHTVALLSIRDATGQLTNEVWGTGSSDQGQLGLPVPTLIPSQGFRKLNLPTYSCSDASVDLGRYKPTLIASSFNTTFIAFTVLSCSSVSAPNSAPRALLLAMGSNDVSVLGNGTDSSACGSHAWHIFPDEDIQMISSSPRSVVLVLVDRRSGMRTQRVLGWGGARQGQLGPISRPANAPVTPSSKISKGRHRVKSALSSDNLLSNTVDHPTPLCLPTQLEIQAVSSGMSHTIYLTASDRSELVFQGGPTLQPPPSISMLGRVKQVQSTWSAIFILVDRPSPITSESIEARPCSEIHGWGQSRNGQLGPASEMSTIIVFPPSSPPVESLYAGSAHLLSLHRSSQTGRAEIWGWGWNEHGNLGDGHTEDRPTPILVWPASSSGFSYDQSIKSDQSIKDDQSNLKEGQEAKWKFDGDGQVERCWAGNGTSWVLLRSLSERSSKGTFLTTIET</sequence>
<evidence type="ECO:0000313" key="3">
    <source>
        <dbReference type="EMBL" id="CED82492.1"/>
    </source>
</evidence>
<dbReference type="SUPFAM" id="SSF50985">
    <property type="entry name" value="RCC1/BLIP-II"/>
    <property type="match status" value="1"/>
</dbReference>
<dbReference type="PANTHER" id="PTHR22870:SF408">
    <property type="entry name" value="OS09G0560450 PROTEIN"/>
    <property type="match status" value="1"/>
</dbReference>
<dbReference type="PROSITE" id="PS50012">
    <property type="entry name" value="RCC1_3"/>
    <property type="match status" value="2"/>
</dbReference>
<dbReference type="InterPro" id="IPR009091">
    <property type="entry name" value="RCC1/BLIP-II"/>
</dbReference>
<evidence type="ECO:0000256" key="2">
    <source>
        <dbReference type="PROSITE-ProRule" id="PRU00235"/>
    </source>
</evidence>
<organism evidence="3">
    <name type="scientific">Phaffia rhodozyma</name>
    <name type="common">Yeast</name>
    <name type="synonym">Xanthophyllomyces dendrorhous</name>
    <dbReference type="NCBI Taxonomy" id="264483"/>
    <lineage>
        <taxon>Eukaryota</taxon>
        <taxon>Fungi</taxon>
        <taxon>Dikarya</taxon>
        <taxon>Basidiomycota</taxon>
        <taxon>Agaricomycotina</taxon>
        <taxon>Tremellomycetes</taxon>
        <taxon>Cystofilobasidiales</taxon>
        <taxon>Mrakiaceae</taxon>
        <taxon>Phaffia</taxon>
    </lineage>
</organism>
<name>A0A0F7SK52_PHARH</name>
<feature type="repeat" description="RCC1" evidence="2">
    <location>
        <begin position="342"/>
        <end position="390"/>
    </location>
</feature>
<reference evidence="3" key="1">
    <citation type="submission" date="2014-08" db="EMBL/GenBank/DDBJ databases">
        <authorList>
            <person name="Sharma Rahul"/>
            <person name="Thines Marco"/>
        </authorList>
    </citation>
    <scope>NUCLEOTIDE SEQUENCE</scope>
</reference>
<proteinExistence type="predicted"/>
<dbReference type="PANTHER" id="PTHR22870">
    <property type="entry name" value="REGULATOR OF CHROMOSOME CONDENSATION"/>
    <property type="match status" value="1"/>
</dbReference>
<evidence type="ECO:0000256" key="1">
    <source>
        <dbReference type="ARBA" id="ARBA00022737"/>
    </source>
</evidence>
<dbReference type="AlphaFoldDB" id="A0A0F7SK52"/>
<dbReference type="Pfam" id="PF00415">
    <property type="entry name" value="RCC1"/>
    <property type="match status" value="1"/>
</dbReference>
<accession>A0A0F7SK52</accession>
<dbReference type="PRINTS" id="PR00633">
    <property type="entry name" value="RCCNDNSATION"/>
</dbReference>
<protein>
    <submittedName>
        <fullName evidence="3">FOG: RCC1 domain</fullName>
    </submittedName>
</protein>
<dbReference type="InterPro" id="IPR051210">
    <property type="entry name" value="Ub_ligase/GEF_domain"/>
</dbReference>
<dbReference type="EMBL" id="LN483124">
    <property type="protein sequence ID" value="CED82492.1"/>
    <property type="molecule type" value="Genomic_DNA"/>
</dbReference>
<feature type="repeat" description="RCC1" evidence="2">
    <location>
        <begin position="205"/>
        <end position="286"/>
    </location>
</feature>